<feature type="compositionally biased region" description="Basic and acidic residues" evidence="1">
    <location>
        <begin position="341"/>
        <end position="357"/>
    </location>
</feature>
<gene>
    <name evidence="2" type="ORF">OFUS_LOCUS12688</name>
</gene>
<feature type="compositionally biased region" description="Polar residues" evidence="1">
    <location>
        <begin position="890"/>
        <end position="926"/>
    </location>
</feature>
<accession>A0A8J1U3F4</accession>
<feature type="region of interest" description="Disordered" evidence="1">
    <location>
        <begin position="534"/>
        <end position="555"/>
    </location>
</feature>
<comment type="caution">
    <text evidence="2">The sequence shown here is derived from an EMBL/GenBank/DDBJ whole genome shotgun (WGS) entry which is preliminary data.</text>
</comment>
<proteinExistence type="predicted"/>
<dbReference type="OrthoDB" id="10033658at2759"/>
<sequence>MDWLQDNNIDETCCQALCQHPSCWESNLRQLKGFPRKLKKIPQPKILDDALPKQSVCNLLDDYGPSENDRYPSLWEGDGLEHKRAQSLPGLHSSAVDSFRNIVKCPNATPVTATPVQSHSRMLQLVAPLIPPRINKVEVQELFDVSDLQQDWNETFVGKQYYVWVPKATDKSTTPRQPEATQSVSIQQLSGGPKKLNMKDTTDQMIPKSIRKAKPTKQRERTSKSPTGGQPYKLDNIRKKKGKKRDSNMEEFIDLLKLPREVLIRILDEAEKGELMNRDKIREILEYYVSMLPDREKTTMSLTQSEVLHQHKVELVKGTQPGVRNLRQPEKFQSQQLYLLDTDKNNDLTPRDNETHSYEGLNVADLSDLDSYKGSHLSGKDEDSVADKESPRFTNKKPLPSISGGKAGSQSAGTKAKIPSISIGLPELAPGVKATKPFTYKRHQKQPDVNFSFSRVPTPPTTIDRAPTPKSESSEHGSTIHVTVPSIASEKEDPGASKKKEVVPVRTHRMRGLPAYSFSSRDRRDSAGLHAVSPAFSTNVPHTPVATPNTRQSKTNSVGLGPGYIAPENTGFSLPSSPVKSLKEGIVSPINFGLKVPSNTPIHPPGSPLSPEHTGILDTIVESSNGSVTGEVPTRDAGPVPQSRGRSVHFAQDIMPPPQPPCSPQLTEGDITITTSSSPPPQESPDQKSQRSAGSRSISVKIPAAQVDSSYRGTSMRPQSQASEDGLDPVSPIGVILEETTRPGSGEEWPNVNEDDFNVTPAPSEKVISPEPPESHQGNIDVKSERSGLTSMLKSEGRESLASAKAKRMIEGDIMDSPGPPPSSPEPKQTLDMRRQTLSAVSRELSMDILEEVAETDSDITLSGDPPSRLDNSCLVTPELSGAPPGGSATKATQPTGNYLMVSNSAKNVTESEQTAQSDENQNVTLQYDIDASKTEAGKETSEDNETLTEENKEMSALNNKLDSVETGGEDTYREELREELSKLSMNKDKEVLPEK</sequence>
<feature type="compositionally biased region" description="Basic and acidic residues" evidence="1">
    <location>
        <begin position="370"/>
        <end position="391"/>
    </location>
</feature>
<evidence type="ECO:0000313" key="2">
    <source>
        <dbReference type="EMBL" id="CAH1786881.1"/>
    </source>
</evidence>
<name>A0A8J1U3F4_OWEFU</name>
<feature type="region of interest" description="Disordered" evidence="1">
    <location>
        <begin position="624"/>
        <end position="840"/>
    </location>
</feature>
<evidence type="ECO:0000313" key="3">
    <source>
        <dbReference type="Proteomes" id="UP000749559"/>
    </source>
</evidence>
<feature type="compositionally biased region" description="Polar residues" evidence="1">
    <location>
        <begin position="171"/>
        <end position="190"/>
    </location>
</feature>
<evidence type="ECO:0000256" key="1">
    <source>
        <dbReference type="SAM" id="MobiDB-lite"/>
    </source>
</evidence>
<dbReference type="PANTHER" id="PTHR36130">
    <property type="entry name" value="RIKEN CDNA 4933430I17 GENE"/>
    <property type="match status" value="1"/>
</dbReference>
<reference evidence="2" key="1">
    <citation type="submission" date="2022-03" db="EMBL/GenBank/DDBJ databases">
        <authorList>
            <person name="Martin C."/>
        </authorList>
    </citation>
    <scope>NUCLEOTIDE SEQUENCE</scope>
</reference>
<feature type="region of interest" description="Disordered" evidence="1">
    <location>
        <begin position="856"/>
        <end position="996"/>
    </location>
</feature>
<keyword evidence="3" id="KW-1185">Reference proteome</keyword>
<organism evidence="2 3">
    <name type="scientific">Owenia fusiformis</name>
    <name type="common">Polychaete worm</name>
    <dbReference type="NCBI Taxonomy" id="6347"/>
    <lineage>
        <taxon>Eukaryota</taxon>
        <taxon>Metazoa</taxon>
        <taxon>Spiralia</taxon>
        <taxon>Lophotrochozoa</taxon>
        <taxon>Annelida</taxon>
        <taxon>Polychaeta</taxon>
        <taxon>Sedentaria</taxon>
        <taxon>Canalipalpata</taxon>
        <taxon>Sabellida</taxon>
        <taxon>Oweniida</taxon>
        <taxon>Oweniidae</taxon>
        <taxon>Owenia</taxon>
    </lineage>
</organism>
<feature type="region of interest" description="Disordered" evidence="1">
    <location>
        <begin position="170"/>
        <end position="245"/>
    </location>
</feature>
<dbReference type="PANTHER" id="PTHR36130:SF1">
    <property type="entry name" value="RIKEN CDNA 4933430I17 GENE"/>
    <property type="match status" value="1"/>
</dbReference>
<feature type="compositionally biased region" description="Basic and acidic residues" evidence="1">
    <location>
        <begin position="971"/>
        <end position="996"/>
    </location>
</feature>
<feature type="compositionally biased region" description="Basic and acidic residues" evidence="1">
    <location>
        <begin position="931"/>
        <end position="942"/>
    </location>
</feature>
<dbReference type="Proteomes" id="UP000749559">
    <property type="component" value="Unassembled WGS sequence"/>
</dbReference>
<feature type="compositionally biased region" description="Polar residues" evidence="1">
    <location>
        <begin position="707"/>
        <end position="723"/>
    </location>
</feature>
<feature type="region of interest" description="Disordered" evidence="1">
    <location>
        <begin position="319"/>
        <end position="415"/>
    </location>
</feature>
<feature type="compositionally biased region" description="Polar residues" evidence="1">
    <location>
        <begin position="535"/>
        <end position="555"/>
    </location>
</feature>
<feature type="compositionally biased region" description="Basic and acidic residues" evidence="1">
    <location>
        <begin position="489"/>
        <end position="503"/>
    </location>
</feature>
<dbReference type="EMBL" id="CAIIXF020000006">
    <property type="protein sequence ID" value="CAH1786881.1"/>
    <property type="molecule type" value="Genomic_DNA"/>
</dbReference>
<dbReference type="InterPro" id="IPR029134">
    <property type="entry name" value="DUF4647"/>
</dbReference>
<feature type="region of interest" description="Disordered" evidence="1">
    <location>
        <begin position="450"/>
        <end position="508"/>
    </location>
</feature>
<dbReference type="AlphaFoldDB" id="A0A8J1U3F4"/>
<protein>
    <submittedName>
        <fullName evidence="2">Uncharacterized protein</fullName>
    </submittedName>
</protein>